<evidence type="ECO:0000256" key="2">
    <source>
        <dbReference type="ARBA" id="ARBA00022481"/>
    </source>
</evidence>
<dbReference type="InterPro" id="IPR000983">
    <property type="entry name" value="Bac_GSPG_pilin"/>
</dbReference>
<dbReference type="InterPro" id="IPR012902">
    <property type="entry name" value="N_methyl_site"/>
</dbReference>
<evidence type="ECO:0000313" key="7">
    <source>
        <dbReference type="EMBL" id="PIU75287.1"/>
    </source>
</evidence>
<keyword evidence="5 6" id="KW-0472">Membrane</keyword>
<dbReference type="InterPro" id="IPR045584">
    <property type="entry name" value="Pilin-like"/>
</dbReference>
<gene>
    <name evidence="7" type="ORF">COS76_01580</name>
</gene>
<comment type="caution">
    <text evidence="7">The sequence shown here is derived from an EMBL/GenBank/DDBJ whole genome shotgun (WGS) entry which is preliminary data.</text>
</comment>
<accession>A0A2M7AXD0</accession>
<keyword evidence="4 6" id="KW-1133">Transmembrane helix</keyword>
<evidence type="ECO:0000256" key="4">
    <source>
        <dbReference type="ARBA" id="ARBA00022989"/>
    </source>
</evidence>
<dbReference type="AlphaFoldDB" id="A0A2M7AXD0"/>
<dbReference type="PANTHER" id="PTHR30093">
    <property type="entry name" value="GENERAL SECRETION PATHWAY PROTEIN G"/>
    <property type="match status" value="1"/>
</dbReference>
<protein>
    <recommendedName>
        <fullName evidence="9">Type II secretion system protein GspG C-terminal domain-containing protein</fullName>
    </recommendedName>
</protein>
<evidence type="ECO:0000256" key="6">
    <source>
        <dbReference type="SAM" id="Phobius"/>
    </source>
</evidence>
<dbReference type="PROSITE" id="PS00409">
    <property type="entry name" value="PROKAR_NTER_METHYL"/>
    <property type="match status" value="1"/>
</dbReference>
<evidence type="ECO:0000256" key="1">
    <source>
        <dbReference type="ARBA" id="ARBA00004167"/>
    </source>
</evidence>
<name>A0A2M7AXD0_9BACT</name>
<dbReference type="PANTHER" id="PTHR30093:SF44">
    <property type="entry name" value="TYPE II SECRETION SYSTEM CORE PROTEIN G"/>
    <property type="match status" value="1"/>
</dbReference>
<dbReference type="GO" id="GO:0015627">
    <property type="term" value="C:type II protein secretion system complex"/>
    <property type="evidence" value="ECO:0007669"/>
    <property type="project" value="InterPro"/>
</dbReference>
<dbReference type="Pfam" id="PF07963">
    <property type="entry name" value="N_methyl"/>
    <property type="match status" value="1"/>
</dbReference>
<feature type="transmembrane region" description="Helical" evidence="6">
    <location>
        <begin position="15"/>
        <end position="37"/>
    </location>
</feature>
<comment type="subcellular location">
    <subcellularLocation>
        <location evidence="1">Membrane</location>
        <topology evidence="1">Single-pass membrane protein</topology>
    </subcellularLocation>
</comment>
<sequence>MISIKNVQRTILNKGFTLIELLVVISIISLISSIVLVSVKDTRAKARDAKRMMEVDTLSTALGLYFVDKERYPEQESWGCIEETIGEPGGFAEKISTYLPAIPKDPLYKPDEPEHEYCYLYKTIDGGKEYKIHVNLEKGADYKVYSSGGGGITYYGQGGIPGGGAYLTGFAWGEGIGWIHFGGTGAGGVYGVIALDSGLIDYAWGEQLGYIRMRGEEGSCIQPGGNCPLGYRYGVINDGMGKLSGYAFSERLGWIKFAADGSNYSNTSPSNYGVYMDADGNFYGFAWGENIGWIHFKNTAPFSYGVTLSQSP</sequence>
<proteinExistence type="predicted"/>
<dbReference type="GO" id="GO:0015628">
    <property type="term" value="P:protein secretion by the type II secretion system"/>
    <property type="evidence" value="ECO:0007669"/>
    <property type="project" value="InterPro"/>
</dbReference>
<dbReference type="EMBL" id="PEVY01000034">
    <property type="protein sequence ID" value="PIU75287.1"/>
    <property type="molecule type" value="Genomic_DNA"/>
</dbReference>
<dbReference type="GO" id="GO:0016020">
    <property type="term" value="C:membrane"/>
    <property type="evidence" value="ECO:0007669"/>
    <property type="project" value="UniProtKB-SubCell"/>
</dbReference>
<evidence type="ECO:0008006" key="9">
    <source>
        <dbReference type="Google" id="ProtNLM"/>
    </source>
</evidence>
<evidence type="ECO:0000256" key="5">
    <source>
        <dbReference type="ARBA" id="ARBA00023136"/>
    </source>
</evidence>
<keyword evidence="3 6" id="KW-0812">Transmembrane</keyword>
<keyword evidence="2" id="KW-0488">Methylation</keyword>
<dbReference type="Gene3D" id="3.30.700.10">
    <property type="entry name" value="Glycoprotein, Type 4 Pilin"/>
    <property type="match status" value="1"/>
</dbReference>
<dbReference type="SUPFAM" id="SSF54523">
    <property type="entry name" value="Pili subunits"/>
    <property type="match status" value="1"/>
</dbReference>
<reference evidence="8" key="1">
    <citation type="submission" date="2017-09" db="EMBL/GenBank/DDBJ databases">
        <title>Depth-based differentiation of microbial function through sediment-hosted aquifers and enrichment of novel symbionts in the deep terrestrial subsurface.</title>
        <authorList>
            <person name="Probst A.J."/>
            <person name="Ladd B."/>
            <person name="Jarett J.K."/>
            <person name="Geller-Mcgrath D.E."/>
            <person name="Sieber C.M.K."/>
            <person name="Emerson J.B."/>
            <person name="Anantharaman K."/>
            <person name="Thomas B.C."/>
            <person name="Malmstrom R."/>
            <person name="Stieglmeier M."/>
            <person name="Klingl A."/>
            <person name="Woyke T."/>
            <person name="Ryan C.M."/>
            <person name="Banfield J.F."/>
        </authorList>
    </citation>
    <scope>NUCLEOTIDE SEQUENCE [LARGE SCALE GENOMIC DNA]</scope>
</reference>
<dbReference type="Proteomes" id="UP000228775">
    <property type="component" value="Unassembled WGS sequence"/>
</dbReference>
<dbReference type="PRINTS" id="PR00813">
    <property type="entry name" value="BCTERIALGSPG"/>
</dbReference>
<evidence type="ECO:0000313" key="8">
    <source>
        <dbReference type="Proteomes" id="UP000228775"/>
    </source>
</evidence>
<dbReference type="NCBIfam" id="TIGR02532">
    <property type="entry name" value="IV_pilin_GFxxxE"/>
    <property type="match status" value="1"/>
</dbReference>
<organism evidence="7 8">
    <name type="scientific">Candidatus Portnoybacteria bacterium CG06_land_8_20_14_3_00_39_12</name>
    <dbReference type="NCBI Taxonomy" id="1974809"/>
    <lineage>
        <taxon>Bacteria</taxon>
        <taxon>Candidatus Portnoyibacteriota</taxon>
    </lineage>
</organism>
<evidence type="ECO:0000256" key="3">
    <source>
        <dbReference type="ARBA" id="ARBA00022692"/>
    </source>
</evidence>